<name>A0ABQ1UDI5_9NOCA</name>
<dbReference type="InterPro" id="IPR000100">
    <property type="entry name" value="RNase_P"/>
</dbReference>
<dbReference type="Pfam" id="PF00825">
    <property type="entry name" value="Ribonuclease_P"/>
    <property type="match status" value="1"/>
</dbReference>
<dbReference type="InterPro" id="IPR020568">
    <property type="entry name" value="Ribosomal_Su5_D2-typ_SF"/>
</dbReference>
<comment type="subunit">
    <text evidence="7">Consists of a catalytic RNA component (M1 or rnpB) and a protein subunit.</text>
</comment>
<dbReference type="InterPro" id="IPR020539">
    <property type="entry name" value="RNase_P_CS"/>
</dbReference>
<evidence type="ECO:0000256" key="4">
    <source>
        <dbReference type="ARBA" id="ARBA00022759"/>
    </source>
</evidence>
<evidence type="ECO:0000256" key="1">
    <source>
        <dbReference type="ARBA" id="ARBA00002663"/>
    </source>
</evidence>
<dbReference type="PROSITE" id="PS00648">
    <property type="entry name" value="RIBONUCLEASE_P"/>
    <property type="match status" value="1"/>
</dbReference>
<evidence type="ECO:0000256" key="8">
    <source>
        <dbReference type="NCBIfam" id="TIGR00188"/>
    </source>
</evidence>
<dbReference type="EMBL" id="BMCS01000001">
    <property type="protein sequence ID" value="GGF16222.1"/>
    <property type="molecule type" value="Genomic_DNA"/>
</dbReference>
<dbReference type="SUPFAM" id="SSF54211">
    <property type="entry name" value="Ribosomal protein S5 domain 2-like"/>
    <property type="match status" value="1"/>
</dbReference>
<gene>
    <name evidence="7 9" type="primary">rnpA</name>
    <name evidence="9" type="ORF">GCM10007298_10340</name>
</gene>
<organism evidence="9 10">
    <name type="scientific">Williamsia phyllosphaerae</name>
    <dbReference type="NCBI Taxonomy" id="885042"/>
    <lineage>
        <taxon>Bacteria</taxon>
        <taxon>Bacillati</taxon>
        <taxon>Actinomycetota</taxon>
        <taxon>Actinomycetes</taxon>
        <taxon>Mycobacteriales</taxon>
        <taxon>Nocardiaceae</taxon>
        <taxon>Williamsia</taxon>
    </lineage>
</organism>
<protein>
    <recommendedName>
        <fullName evidence="7 8">Ribonuclease P protein component</fullName>
        <shortName evidence="7">RNase P protein</shortName>
        <shortName evidence="7">RNaseP protein</shortName>
        <ecNumber evidence="7 8">3.1.26.5</ecNumber>
    </recommendedName>
    <alternativeName>
        <fullName evidence="7">Protein C5</fullName>
    </alternativeName>
</protein>
<dbReference type="NCBIfam" id="TIGR00188">
    <property type="entry name" value="rnpA"/>
    <property type="match status" value="1"/>
</dbReference>
<proteinExistence type="inferred from homology"/>
<keyword evidence="5 7" id="KW-0378">Hydrolase</keyword>
<dbReference type="HAMAP" id="MF_00227">
    <property type="entry name" value="RNase_P"/>
    <property type="match status" value="1"/>
</dbReference>
<dbReference type="RefSeq" id="WP_188487524.1">
    <property type="nucleotide sequence ID" value="NZ_BMCS01000001.1"/>
</dbReference>
<comment type="caution">
    <text evidence="9">The sequence shown here is derived from an EMBL/GenBank/DDBJ whole genome shotgun (WGS) entry which is preliminary data.</text>
</comment>
<dbReference type="PANTHER" id="PTHR33992">
    <property type="entry name" value="RIBONUCLEASE P PROTEIN COMPONENT"/>
    <property type="match status" value="1"/>
</dbReference>
<comment type="similarity">
    <text evidence="7">Belongs to the RnpA family.</text>
</comment>
<evidence type="ECO:0000256" key="2">
    <source>
        <dbReference type="ARBA" id="ARBA00022694"/>
    </source>
</evidence>
<dbReference type="Gene3D" id="3.30.230.10">
    <property type="match status" value="1"/>
</dbReference>
<evidence type="ECO:0000256" key="7">
    <source>
        <dbReference type="HAMAP-Rule" id="MF_00227"/>
    </source>
</evidence>
<dbReference type="EC" id="3.1.26.5" evidence="7 8"/>
<keyword evidence="4 7" id="KW-0255">Endonuclease</keyword>
<sequence>MLARHQRISRGSEFTRTLRHGVRVRRTDLMTYVLITPTDWPDDRHVRLDVVEFGGPRVGLIVSKAVGDAVTRHAVARRLRAAAAAALDGVDTASTVVIRALPSSARVSSDVLAQQLFSALGKSGLRATVAS</sequence>
<dbReference type="PANTHER" id="PTHR33992:SF1">
    <property type="entry name" value="RIBONUCLEASE P PROTEIN COMPONENT"/>
    <property type="match status" value="1"/>
</dbReference>
<evidence type="ECO:0000256" key="5">
    <source>
        <dbReference type="ARBA" id="ARBA00022801"/>
    </source>
</evidence>
<evidence type="ECO:0000313" key="10">
    <source>
        <dbReference type="Proteomes" id="UP000632454"/>
    </source>
</evidence>
<reference evidence="10" key="1">
    <citation type="journal article" date="2019" name="Int. J. Syst. Evol. Microbiol.">
        <title>The Global Catalogue of Microorganisms (GCM) 10K type strain sequencing project: providing services to taxonomists for standard genome sequencing and annotation.</title>
        <authorList>
            <consortium name="The Broad Institute Genomics Platform"/>
            <consortium name="The Broad Institute Genome Sequencing Center for Infectious Disease"/>
            <person name="Wu L."/>
            <person name="Ma J."/>
        </authorList>
    </citation>
    <scope>NUCLEOTIDE SEQUENCE [LARGE SCALE GENOMIC DNA]</scope>
    <source>
        <strain evidence="10">CCM 7855</strain>
    </source>
</reference>
<evidence type="ECO:0000256" key="6">
    <source>
        <dbReference type="ARBA" id="ARBA00022884"/>
    </source>
</evidence>
<keyword evidence="10" id="KW-1185">Reference proteome</keyword>
<evidence type="ECO:0000313" key="9">
    <source>
        <dbReference type="EMBL" id="GGF16222.1"/>
    </source>
</evidence>
<accession>A0ABQ1UDI5</accession>
<dbReference type="InterPro" id="IPR014721">
    <property type="entry name" value="Ribsml_uS5_D2-typ_fold_subgr"/>
</dbReference>
<keyword evidence="3 7" id="KW-0540">Nuclease</keyword>
<comment type="function">
    <text evidence="1 7">RNaseP catalyzes the removal of the 5'-leader sequence from pre-tRNA to produce the mature 5'-terminus. It can also cleave other RNA substrates such as 4.5S RNA. The protein component plays an auxiliary but essential role in vivo by binding to the 5'-leader sequence and broadening the substrate specificity of the ribozyme.</text>
</comment>
<keyword evidence="2 7" id="KW-0819">tRNA processing</keyword>
<keyword evidence="6 7" id="KW-0694">RNA-binding</keyword>
<comment type="catalytic activity">
    <reaction evidence="7">
        <text>Endonucleolytic cleavage of RNA, removing 5'-extranucleotides from tRNA precursor.</text>
        <dbReference type="EC" id="3.1.26.5"/>
    </reaction>
</comment>
<dbReference type="Proteomes" id="UP000632454">
    <property type="component" value="Unassembled WGS sequence"/>
</dbReference>
<evidence type="ECO:0000256" key="3">
    <source>
        <dbReference type="ARBA" id="ARBA00022722"/>
    </source>
</evidence>